<dbReference type="FunFam" id="2.70.170.10:FF:000007">
    <property type="entry name" value="Gamma-aminobutyric acid type A receptor rho2 subunit"/>
    <property type="match status" value="1"/>
</dbReference>
<keyword evidence="7 18" id="KW-0406">Ion transport</keyword>
<dbReference type="InterPro" id="IPR006029">
    <property type="entry name" value="Neurotrans-gated_channel_TM"/>
</dbReference>
<comment type="subcellular location">
    <subcellularLocation>
        <location evidence="17">Postsynaptic cell membrane</location>
        <topology evidence="17">Multi-pass membrane protein</topology>
    </subcellularLocation>
</comment>
<keyword evidence="4 18" id="KW-0732">Signal</keyword>
<dbReference type="GO" id="GO:0004888">
    <property type="term" value="F:transmembrane signaling receptor activity"/>
    <property type="evidence" value="ECO:0007669"/>
    <property type="project" value="InterPro"/>
</dbReference>
<proteinExistence type="inferred from homology"/>
<dbReference type="Pfam" id="PF02931">
    <property type="entry name" value="Neur_chan_LBD"/>
    <property type="match status" value="1"/>
</dbReference>
<reference evidence="22" key="2">
    <citation type="submission" date="2025-08" db="UniProtKB">
        <authorList>
            <consortium name="Ensembl"/>
        </authorList>
    </citation>
    <scope>IDENTIFICATION</scope>
</reference>
<evidence type="ECO:0000256" key="3">
    <source>
        <dbReference type="ARBA" id="ARBA00022692"/>
    </source>
</evidence>
<keyword evidence="11" id="KW-0325">Glycoprotein</keyword>
<feature type="transmembrane region" description="Helical" evidence="18">
    <location>
        <begin position="300"/>
        <end position="320"/>
    </location>
</feature>
<reference evidence="22" key="3">
    <citation type="submission" date="2025-09" db="UniProtKB">
        <authorList>
            <consortium name="Ensembl"/>
        </authorList>
    </citation>
    <scope>IDENTIFICATION</scope>
</reference>
<keyword evidence="3 18" id="KW-0812">Transmembrane</keyword>
<dbReference type="AlphaFoldDB" id="A0A7N5JDG2"/>
<evidence type="ECO:0000256" key="15">
    <source>
        <dbReference type="ARBA" id="ARBA00024167"/>
    </source>
</evidence>
<evidence type="ECO:0000256" key="18">
    <source>
        <dbReference type="RuleBase" id="RU000687"/>
    </source>
</evidence>
<keyword evidence="2" id="KW-1003">Cell membrane</keyword>
<evidence type="ECO:0000256" key="7">
    <source>
        <dbReference type="ARBA" id="ARBA00023065"/>
    </source>
</evidence>
<evidence type="ECO:0000256" key="4">
    <source>
        <dbReference type="ARBA" id="ARBA00022729"/>
    </source>
</evidence>
<keyword evidence="9" id="KW-1015">Disulfide bond</keyword>
<evidence type="ECO:0000256" key="13">
    <source>
        <dbReference type="ARBA" id="ARBA00023257"/>
    </source>
</evidence>
<keyword evidence="14 18" id="KW-0407">Ion channel</keyword>
<evidence type="ECO:0000256" key="19">
    <source>
        <dbReference type="SAM" id="MobiDB-lite"/>
    </source>
</evidence>
<keyword evidence="13" id="KW-0628">Postsynaptic cell membrane</keyword>
<dbReference type="PANTHER" id="PTHR18945">
    <property type="entry name" value="NEUROTRANSMITTER GATED ION CHANNEL"/>
    <property type="match status" value="1"/>
</dbReference>
<name>A0A7N5JDG2_AILME</name>
<dbReference type="GO" id="GO:0005254">
    <property type="term" value="F:chloride channel activity"/>
    <property type="evidence" value="ECO:0007669"/>
    <property type="project" value="UniProtKB-KW"/>
</dbReference>
<dbReference type="SUPFAM" id="SSF90112">
    <property type="entry name" value="Neurotransmitter-gated ion-channel transmembrane pore"/>
    <property type="match status" value="1"/>
</dbReference>
<evidence type="ECO:0000256" key="11">
    <source>
        <dbReference type="ARBA" id="ARBA00023180"/>
    </source>
</evidence>
<dbReference type="GO" id="GO:0045211">
    <property type="term" value="C:postsynaptic membrane"/>
    <property type="evidence" value="ECO:0007669"/>
    <property type="project" value="UniProtKB-SubCell"/>
</dbReference>
<evidence type="ECO:0000256" key="10">
    <source>
        <dbReference type="ARBA" id="ARBA00023173"/>
    </source>
</evidence>
<keyword evidence="5 18" id="KW-1133">Transmembrane helix</keyword>
<feature type="domain" description="Neurotransmitter-gated ion-channel ligand-binding" evidence="20">
    <location>
        <begin position="67"/>
        <end position="264"/>
    </location>
</feature>
<dbReference type="InterPro" id="IPR006201">
    <property type="entry name" value="Neur_channel"/>
</dbReference>
<sequence length="467" mass="54368">MILASQLVFFTCIWITLRPDAFAASEIEKSHQRCSSSMKRTRKQEPRMRKDDSTKAWLLQSEQLLHIEDHDFAMRPGFGGSPVPVGIDVQVESIDSISEVNMDFTMTFYLRHYWKDERLSFPSTTNKSMTFDHRLIKKIWVPDIFFVHSKRSFIHATTVENIVLCIYPDGNVLFSLRITVSAICFMDFSRFPLDTQNCSLELESYAYNEEDLMLYWKQGNKSLNTDEHISLSQFFIEEFSASSGFTFYSSTGWYNRLFINFVLRKHIFFFVLQTYFPAMLMVMLSWVSFWIDRRAVPTRVSLGITTVLTMSTILSGMSASMPQVSYIKAVDVYLWVSSLFVFLVIEYAAVNSLTTVEDREQFNKIGKLSGMYNIDRVQAMAFDGCYHDSKTEMDQTSFSLHSEEDSVRERSTGSPSTDSSQIKRRQYLRGHVGRIILENNHVIDTYSRIFFPIVYIIFNLFYWGIYV</sequence>
<dbReference type="NCBIfam" id="TIGR00860">
    <property type="entry name" value="LIC"/>
    <property type="match status" value="1"/>
</dbReference>
<dbReference type="InterPro" id="IPR036719">
    <property type="entry name" value="Neuro-gated_channel_TM_sf"/>
</dbReference>
<dbReference type="InterPro" id="IPR036734">
    <property type="entry name" value="Neur_chan_lig-bd_sf"/>
</dbReference>
<feature type="chain" id="PRO_5031594458" description="GABA(C) receptor" evidence="18">
    <location>
        <begin position="24"/>
        <end position="467"/>
    </location>
</feature>
<keyword evidence="1 18" id="KW-0813">Transport</keyword>
<comment type="catalytic activity">
    <reaction evidence="15">
        <text>chloride(in) = chloride(out)</text>
        <dbReference type="Rhea" id="RHEA:29823"/>
        <dbReference type="ChEBI" id="CHEBI:17996"/>
    </reaction>
</comment>
<evidence type="ECO:0000259" key="21">
    <source>
        <dbReference type="Pfam" id="PF02932"/>
    </source>
</evidence>
<feature type="domain" description="Neurotransmitter-gated ion-channel transmembrane" evidence="21">
    <location>
        <begin position="274"/>
        <end position="379"/>
    </location>
</feature>
<keyword evidence="23" id="KW-1185">Reference proteome</keyword>
<keyword evidence="10" id="KW-0869">Chloride channel</keyword>
<dbReference type="PROSITE" id="PS00236">
    <property type="entry name" value="NEUROTR_ION_CHANNEL"/>
    <property type="match status" value="1"/>
</dbReference>
<evidence type="ECO:0000313" key="22">
    <source>
        <dbReference type="Ensembl" id="ENSAMEP00000023738.1"/>
    </source>
</evidence>
<evidence type="ECO:0000256" key="5">
    <source>
        <dbReference type="ARBA" id="ARBA00022989"/>
    </source>
</evidence>
<dbReference type="Ensembl" id="ENSAMET00000028453.1">
    <property type="protein sequence ID" value="ENSAMEP00000023738.1"/>
    <property type="gene ID" value="ENSAMEG00000024214.1"/>
</dbReference>
<dbReference type="PRINTS" id="PR00253">
    <property type="entry name" value="GABAARECEPTR"/>
</dbReference>
<feature type="signal peptide" evidence="18">
    <location>
        <begin position="1"/>
        <end position="23"/>
    </location>
</feature>
<dbReference type="Gene3D" id="1.20.58.390">
    <property type="entry name" value="Neurotransmitter-gated ion-channel transmembrane domain"/>
    <property type="match status" value="1"/>
</dbReference>
<dbReference type="InterPro" id="IPR006028">
    <property type="entry name" value="GABAA/Glycine_rcpt"/>
</dbReference>
<evidence type="ECO:0000313" key="23">
    <source>
        <dbReference type="Proteomes" id="UP000008912"/>
    </source>
</evidence>
<dbReference type="Gene3D" id="2.70.170.10">
    <property type="entry name" value="Neurotransmitter-gated ion-channel ligand-binding domain"/>
    <property type="match status" value="1"/>
</dbReference>
<feature type="transmembrane region" description="Helical" evidence="18">
    <location>
        <begin position="332"/>
        <end position="350"/>
    </location>
</feature>
<evidence type="ECO:0000256" key="9">
    <source>
        <dbReference type="ARBA" id="ARBA00023157"/>
    </source>
</evidence>
<evidence type="ECO:0000256" key="8">
    <source>
        <dbReference type="ARBA" id="ARBA00023136"/>
    </source>
</evidence>
<evidence type="ECO:0000256" key="1">
    <source>
        <dbReference type="ARBA" id="ARBA00022448"/>
    </source>
</evidence>
<evidence type="ECO:0000256" key="12">
    <source>
        <dbReference type="ARBA" id="ARBA00023214"/>
    </source>
</evidence>
<feature type="region of interest" description="Disordered" evidence="19">
    <location>
        <begin position="401"/>
        <end position="422"/>
    </location>
</feature>
<keyword evidence="8 18" id="KW-0472">Membrane</keyword>
<dbReference type="GO" id="GO:0098982">
    <property type="term" value="C:GABA-ergic synapse"/>
    <property type="evidence" value="ECO:0007669"/>
    <property type="project" value="Ensembl"/>
</dbReference>
<dbReference type="SUPFAM" id="SSF63712">
    <property type="entry name" value="Nicotinic receptor ligand binding domain-like"/>
    <property type="match status" value="1"/>
</dbReference>
<organism evidence="22 23">
    <name type="scientific">Ailuropoda melanoleuca</name>
    <name type="common">Giant panda</name>
    <dbReference type="NCBI Taxonomy" id="9646"/>
    <lineage>
        <taxon>Eukaryota</taxon>
        <taxon>Metazoa</taxon>
        <taxon>Chordata</taxon>
        <taxon>Craniata</taxon>
        <taxon>Vertebrata</taxon>
        <taxon>Euteleostomi</taxon>
        <taxon>Mammalia</taxon>
        <taxon>Eutheria</taxon>
        <taxon>Laurasiatheria</taxon>
        <taxon>Carnivora</taxon>
        <taxon>Caniformia</taxon>
        <taxon>Ursidae</taxon>
        <taxon>Ailuropoda</taxon>
    </lineage>
</organism>
<evidence type="ECO:0000256" key="14">
    <source>
        <dbReference type="ARBA" id="ARBA00023303"/>
    </source>
</evidence>
<dbReference type="Pfam" id="PF02932">
    <property type="entry name" value="Neur_chan_memb"/>
    <property type="match status" value="1"/>
</dbReference>
<evidence type="ECO:0000256" key="2">
    <source>
        <dbReference type="ARBA" id="ARBA00022475"/>
    </source>
</evidence>
<accession>A0A7N5JDG2</accession>
<evidence type="ECO:0000256" key="17">
    <source>
        <dbReference type="ARBA" id="ARBA00034104"/>
    </source>
</evidence>
<evidence type="ECO:0000256" key="16">
    <source>
        <dbReference type="ARBA" id="ARBA00031054"/>
    </source>
</evidence>
<dbReference type="InParanoid" id="A0A7N5JDG2"/>
<keyword evidence="12" id="KW-0868">Chloride</keyword>
<dbReference type="FunFam" id="1.20.58.390:FF:000005">
    <property type="entry name" value="Putative gamma-aminobutyric acid receptor subunit rho-2-like"/>
    <property type="match status" value="1"/>
</dbReference>
<dbReference type="GeneTree" id="ENSGT00940000159906"/>
<protein>
    <recommendedName>
        <fullName evidence="16">GABA(C) receptor</fullName>
    </recommendedName>
</protein>
<dbReference type="GO" id="GO:0005230">
    <property type="term" value="F:extracellular ligand-gated monoatomic ion channel activity"/>
    <property type="evidence" value="ECO:0007669"/>
    <property type="project" value="InterPro"/>
</dbReference>
<feature type="compositionally biased region" description="Basic and acidic residues" evidence="19">
    <location>
        <begin position="401"/>
        <end position="411"/>
    </location>
</feature>
<dbReference type="Proteomes" id="UP000008912">
    <property type="component" value="Unassembled WGS sequence"/>
</dbReference>
<dbReference type="InterPro" id="IPR018000">
    <property type="entry name" value="Neurotransmitter_ion_chnl_CS"/>
</dbReference>
<dbReference type="GO" id="GO:0034707">
    <property type="term" value="C:chloride channel complex"/>
    <property type="evidence" value="ECO:0007669"/>
    <property type="project" value="UniProtKB-KW"/>
</dbReference>
<gene>
    <name evidence="22" type="primary">GABRR3</name>
</gene>
<feature type="transmembrane region" description="Helical" evidence="18">
    <location>
        <begin position="267"/>
        <end position="288"/>
    </location>
</feature>
<dbReference type="InterPro" id="IPR038050">
    <property type="entry name" value="Neuro_actylchol_rec"/>
</dbReference>
<dbReference type="InterPro" id="IPR006202">
    <property type="entry name" value="Neur_chan_lig-bd"/>
</dbReference>
<comment type="similarity">
    <text evidence="18">Belongs to the ligand-gated ion channel (TC 1.A.9) family.</text>
</comment>
<dbReference type="PRINTS" id="PR00252">
    <property type="entry name" value="NRIONCHANNEL"/>
</dbReference>
<reference evidence="22 23" key="1">
    <citation type="journal article" date="2010" name="Nature">
        <title>The sequence and de novo assembly of the giant panda genome.</title>
        <authorList>
            <person name="Li R."/>
            <person name="Fan W."/>
            <person name="Tian G."/>
            <person name="Zhu H."/>
            <person name="He L."/>
            <person name="Cai J."/>
            <person name="Huang Q."/>
            <person name="Cai Q."/>
            <person name="Li B."/>
            <person name="Bai Y."/>
            <person name="Zhang Z."/>
            <person name="Zhang Y."/>
            <person name="Wang W."/>
            <person name="Li J."/>
            <person name="Wei F."/>
            <person name="Li H."/>
            <person name="Jian M."/>
            <person name="Li J."/>
            <person name="Zhang Z."/>
            <person name="Nielsen R."/>
            <person name="Li D."/>
            <person name="Gu W."/>
            <person name="Yang Z."/>
            <person name="Xuan Z."/>
            <person name="Ryder O.A."/>
            <person name="Leung F.C."/>
            <person name="Zhou Y."/>
            <person name="Cao J."/>
            <person name="Sun X."/>
            <person name="Fu Y."/>
            <person name="Fang X."/>
            <person name="Guo X."/>
            <person name="Wang B."/>
            <person name="Hou R."/>
            <person name="Shen F."/>
            <person name="Mu B."/>
            <person name="Ni P."/>
            <person name="Lin R."/>
            <person name="Qian W."/>
            <person name="Wang G."/>
            <person name="Yu C."/>
            <person name="Nie W."/>
            <person name="Wang J."/>
            <person name="Wu Z."/>
            <person name="Liang H."/>
            <person name="Min J."/>
            <person name="Wu Q."/>
            <person name="Cheng S."/>
            <person name="Ruan J."/>
            <person name="Wang M."/>
            <person name="Shi Z."/>
            <person name="Wen M."/>
            <person name="Liu B."/>
            <person name="Ren X."/>
            <person name="Zheng H."/>
            <person name="Dong D."/>
            <person name="Cook K."/>
            <person name="Shan G."/>
            <person name="Zhang H."/>
            <person name="Kosiol C."/>
            <person name="Xie X."/>
            <person name="Lu Z."/>
            <person name="Zheng H."/>
            <person name="Li Y."/>
            <person name="Steiner C.C."/>
            <person name="Lam T.T."/>
            <person name="Lin S."/>
            <person name="Zhang Q."/>
            <person name="Li G."/>
            <person name="Tian J."/>
            <person name="Gong T."/>
            <person name="Liu H."/>
            <person name="Zhang D."/>
            <person name="Fang L."/>
            <person name="Ye C."/>
            <person name="Zhang J."/>
            <person name="Hu W."/>
            <person name="Xu A."/>
            <person name="Ren Y."/>
            <person name="Zhang G."/>
            <person name="Bruford M.W."/>
            <person name="Li Q."/>
            <person name="Ma L."/>
            <person name="Guo Y."/>
            <person name="An N."/>
            <person name="Hu Y."/>
            <person name="Zheng Y."/>
            <person name="Shi Y."/>
            <person name="Li Z."/>
            <person name="Liu Q."/>
            <person name="Chen Y."/>
            <person name="Zhao J."/>
            <person name="Qu N."/>
            <person name="Zhao S."/>
            <person name="Tian F."/>
            <person name="Wang X."/>
            <person name="Wang H."/>
            <person name="Xu L."/>
            <person name="Liu X."/>
            <person name="Vinar T."/>
            <person name="Wang Y."/>
            <person name="Lam T.W."/>
            <person name="Yiu S.M."/>
            <person name="Liu S."/>
            <person name="Zhang H."/>
            <person name="Li D."/>
            <person name="Huang Y."/>
            <person name="Wang X."/>
            <person name="Yang G."/>
            <person name="Jiang Z."/>
            <person name="Wang J."/>
            <person name="Qin N."/>
            <person name="Li L."/>
            <person name="Li J."/>
            <person name="Bolund L."/>
            <person name="Kristiansen K."/>
            <person name="Wong G.K."/>
            <person name="Olson M."/>
            <person name="Zhang X."/>
            <person name="Li S."/>
            <person name="Yang H."/>
            <person name="Wang J."/>
            <person name="Wang J."/>
        </authorList>
    </citation>
    <scope>NUCLEOTIDE SEQUENCE [LARGE SCALE GENOMIC DNA]</scope>
</reference>
<evidence type="ECO:0000256" key="6">
    <source>
        <dbReference type="ARBA" id="ARBA00023018"/>
    </source>
</evidence>
<feature type="transmembrane region" description="Helical" evidence="18">
    <location>
        <begin position="449"/>
        <end position="466"/>
    </location>
</feature>
<keyword evidence="6" id="KW-0770">Synapse</keyword>
<evidence type="ECO:0000259" key="20">
    <source>
        <dbReference type="Pfam" id="PF02931"/>
    </source>
</evidence>